<keyword evidence="2" id="KW-1185">Reference proteome</keyword>
<dbReference type="Proteomes" id="UP000245910">
    <property type="component" value="Chromosome II"/>
</dbReference>
<evidence type="ECO:0000313" key="1">
    <source>
        <dbReference type="EMBL" id="CEI60894.1"/>
    </source>
</evidence>
<organism evidence="1 2">
    <name type="scientific">Fusarium venenatum</name>
    <dbReference type="NCBI Taxonomy" id="56646"/>
    <lineage>
        <taxon>Eukaryota</taxon>
        <taxon>Fungi</taxon>
        <taxon>Dikarya</taxon>
        <taxon>Ascomycota</taxon>
        <taxon>Pezizomycotina</taxon>
        <taxon>Sordariomycetes</taxon>
        <taxon>Hypocreomycetidae</taxon>
        <taxon>Hypocreales</taxon>
        <taxon>Nectriaceae</taxon>
        <taxon>Fusarium</taxon>
    </lineage>
</organism>
<protein>
    <submittedName>
        <fullName evidence="1">Uncharacterized protein</fullName>
    </submittedName>
</protein>
<proteinExistence type="predicted"/>
<dbReference type="EMBL" id="LN649230">
    <property type="protein sequence ID" value="CEI60894.1"/>
    <property type="molecule type" value="Genomic_DNA"/>
</dbReference>
<dbReference type="AlphaFoldDB" id="A0A2L2SU33"/>
<accession>A0A2L2SU33</accession>
<name>A0A2L2SU33_9HYPO</name>
<reference evidence="2" key="1">
    <citation type="submission" date="2014-10" db="EMBL/GenBank/DDBJ databases">
        <authorList>
            <person name="King R."/>
        </authorList>
    </citation>
    <scope>NUCLEOTIDE SEQUENCE [LARGE SCALE GENOMIC DNA]</scope>
    <source>
        <strain evidence="2">A3/5</strain>
    </source>
</reference>
<evidence type="ECO:0000313" key="2">
    <source>
        <dbReference type="Proteomes" id="UP000245910"/>
    </source>
</evidence>
<sequence>MRTPRSIHVIHPIILIKGLGEILKTPQQWPGDWWTKSSAPSEGGGNGFRVCLFPDKGRLLGWNRA</sequence>